<comment type="function">
    <text evidence="10">One of several proteins that assist in the late maturation steps of the functional core of the 30S ribosomal subunit. Helps release RbfA from mature subunits. May play a role in the assembly of ribosomal proteins into the subunit. Circularly permuted GTPase that catalyzes slow GTP hydrolysis, GTPase activity is stimulated by the 30S ribosomal subunit.</text>
</comment>
<reference evidence="13 14" key="1">
    <citation type="submission" date="2020-01" db="EMBL/GenBank/DDBJ databases">
        <authorList>
            <person name="Kim M.K."/>
        </authorList>
    </citation>
    <scope>NUCLEOTIDE SEQUENCE [LARGE SCALE GENOMIC DNA]</scope>
    <source>
        <strain evidence="13 14">172606-1</strain>
    </source>
</reference>
<evidence type="ECO:0000256" key="8">
    <source>
        <dbReference type="ARBA" id="ARBA00022884"/>
    </source>
</evidence>
<dbReference type="InterPro" id="IPR004881">
    <property type="entry name" value="Ribosome_biogen_GTPase_RsgA"/>
</dbReference>
<dbReference type="CDD" id="cd01854">
    <property type="entry name" value="YjeQ_EngC"/>
    <property type="match status" value="1"/>
</dbReference>
<keyword evidence="3 10" id="KW-0479">Metal-binding</keyword>
<dbReference type="RefSeq" id="WP_162444039.1">
    <property type="nucleotide sequence ID" value="NZ_CP048222.1"/>
</dbReference>
<dbReference type="EC" id="3.6.1.-" evidence="10"/>
<keyword evidence="2 10" id="KW-0690">Ribosome biogenesis</keyword>
<evidence type="ECO:0000256" key="10">
    <source>
        <dbReference type="HAMAP-Rule" id="MF_01820"/>
    </source>
</evidence>
<dbReference type="GO" id="GO:0005737">
    <property type="term" value="C:cytoplasm"/>
    <property type="evidence" value="ECO:0007669"/>
    <property type="project" value="UniProtKB-SubCell"/>
</dbReference>
<keyword evidence="8 10" id="KW-0694">RNA-binding</keyword>
<feature type="binding site" evidence="10">
    <location>
        <position position="297"/>
    </location>
    <ligand>
        <name>Zn(2+)</name>
        <dbReference type="ChEBI" id="CHEBI:29105"/>
    </ligand>
</feature>
<keyword evidence="9 10" id="KW-0342">GTP-binding</keyword>
<feature type="binding site" evidence="10">
    <location>
        <position position="291"/>
    </location>
    <ligand>
        <name>Zn(2+)</name>
        <dbReference type="ChEBI" id="CHEBI:29105"/>
    </ligand>
</feature>
<dbReference type="InterPro" id="IPR027417">
    <property type="entry name" value="P-loop_NTPase"/>
</dbReference>
<keyword evidence="14" id="KW-1185">Reference proteome</keyword>
<dbReference type="GO" id="GO:0019843">
    <property type="term" value="F:rRNA binding"/>
    <property type="evidence" value="ECO:0007669"/>
    <property type="project" value="UniProtKB-KW"/>
</dbReference>
<evidence type="ECO:0000256" key="6">
    <source>
        <dbReference type="ARBA" id="ARBA00022801"/>
    </source>
</evidence>
<evidence type="ECO:0000256" key="1">
    <source>
        <dbReference type="ARBA" id="ARBA00022490"/>
    </source>
</evidence>
<dbReference type="InterPro" id="IPR010914">
    <property type="entry name" value="RsgA_GTPase_dom"/>
</dbReference>
<feature type="binding site" evidence="10">
    <location>
        <position position="284"/>
    </location>
    <ligand>
        <name>Zn(2+)</name>
        <dbReference type="ChEBI" id="CHEBI:29105"/>
    </ligand>
</feature>
<dbReference type="HAMAP" id="MF_01820">
    <property type="entry name" value="GTPase_RsgA"/>
    <property type="match status" value="1"/>
</dbReference>
<accession>A0A6C0GJ12</accession>
<keyword evidence="4 10" id="KW-0699">rRNA-binding</keyword>
<dbReference type="NCBIfam" id="TIGR00157">
    <property type="entry name" value="ribosome small subunit-dependent GTPase A"/>
    <property type="match status" value="1"/>
</dbReference>
<dbReference type="PANTHER" id="PTHR32120">
    <property type="entry name" value="SMALL RIBOSOMAL SUBUNIT BIOGENESIS GTPASE RSGA"/>
    <property type="match status" value="1"/>
</dbReference>
<dbReference type="GO" id="GO:0042274">
    <property type="term" value="P:ribosomal small subunit biogenesis"/>
    <property type="evidence" value="ECO:0007669"/>
    <property type="project" value="UniProtKB-UniRule"/>
</dbReference>
<evidence type="ECO:0000259" key="11">
    <source>
        <dbReference type="PROSITE" id="PS50936"/>
    </source>
</evidence>
<dbReference type="PROSITE" id="PS50936">
    <property type="entry name" value="ENGC_GTPASE"/>
    <property type="match status" value="1"/>
</dbReference>
<dbReference type="KEGG" id="rhoz:GXP67_15895"/>
<evidence type="ECO:0000256" key="3">
    <source>
        <dbReference type="ARBA" id="ARBA00022723"/>
    </source>
</evidence>
<dbReference type="Gene3D" id="1.10.40.50">
    <property type="entry name" value="Probable gtpase engc, domain 3"/>
    <property type="match status" value="1"/>
</dbReference>
<feature type="binding site" evidence="10">
    <location>
        <position position="289"/>
    </location>
    <ligand>
        <name>Zn(2+)</name>
        <dbReference type="ChEBI" id="CHEBI:29105"/>
    </ligand>
</feature>
<feature type="binding site" evidence="10">
    <location>
        <begin position="151"/>
        <end position="154"/>
    </location>
    <ligand>
        <name>GTP</name>
        <dbReference type="ChEBI" id="CHEBI:37565"/>
    </ligand>
</feature>
<dbReference type="Gene3D" id="3.40.50.300">
    <property type="entry name" value="P-loop containing nucleotide triphosphate hydrolases"/>
    <property type="match status" value="1"/>
</dbReference>
<dbReference type="Pfam" id="PF03193">
    <property type="entry name" value="RsgA_GTPase"/>
    <property type="match status" value="1"/>
</dbReference>
<evidence type="ECO:0000256" key="2">
    <source>
        <dbReference type="ARBA" id="ARBA00022517"/>
    </source>
</evidence>
<dbReference type="GO" id="GO:0003924">
    <property type="term" value="F:GTPase activity"/>
    <property type="evidence" value="ECO:0007669"/>
    <property type="project" value="UniProtKB-UniRule"/>
</dbReference>
<feature type="binding site" evidence="10">
    <location>
        <begin position="203"/>
        <end position="211"/>
    </location>
    <ligand>
        <name>GTP</name>
        <dbReference type="ChEBI" id="CHEBI:37565"/>
    </ligand>
</feature>
<comment type="cofactor">
    <cofactor evidence="10">
        <name>Zn(2+)</name>
        <dbReference type="ChEBI" id="CHEBI:29105"/>
    </cofactor>
    <text evidence="10">Binds 1 zinc ion per subunit.</text>
</comment>
<evidence type="ECO:0000256" key="5">
    <source>
        <dbReference type="ARBA" id="ARBA00022741"/>
    </source>
</evidence>
<organism evidence="13 14">
    <name type="scientific">Rhodocytophaga rosea</name>
    <dbReference type="NCBI Taxonomy" id="2704465"/>
    <lineage>
        <taxon>Bacteria</taxon>
        <taxon>Pseudomonadati</taxon>
        <taxon>Bacteroidota</taxon>
        <taxon>Cytophagia</taxon>
        <taxon>Cytophagales</taxon>
        <taxon>Rhodocytophagaceae</taxon>
        <taxon>Rhodocytophaga</taxon>
    </lineage>
</organism>
<evidence type="ECO:0000313" key="14">
    <source>
        <dbReference type="Proteomes" id="UP000480178"/>
    </source>
</evidence>
<evidence type="ECO:0000256" key="9">
    <source>
        <dbReference type="ARBA" id="ARBA00023134"/>
    </source>
</evidence>
<evidence type="ECO:0000256" key="7">
    <source>
        <dbReference type="ARBA" id="ARBA00022833"/>
    </source>
</evidence>
<comment type="similarity">
    <text evidence="10">Belongs to the TRAFAC class YlqF/YawG GTPase family. RsgA subfamily.</text>
</comment>
<keyword evidence="5 10" id="KW-0547">Nucleotide-binding</keyword>
<sequence length="359" mass="40460">MNYTLMNLGFSSHFEQHFLPFQQQGFAVGRIATENKNQYTIFSESGILQGEVSGKLLFTANSPADFPKTGDWIVMSVFEQEQKAIIHEVLPRISTFSRKVTGKKVEEQIIAANINLLFIVQSLDANFNLRRLERYLVMAHESGAKPVIVLNKVDLCKNLTEKLTQVKQISQDTPVVALSGLKETGLEQLEPFMQPGVTIAFTGSSGVGKSTIINKLLGSAIQETSEVREVDAKGRHTTTRRELIVLPNGTILIDTPGMRELQLWNASEGLDDTFADIADLSSNCRFSDCTHTVEKGCAVIEAINQEELPMERYNSFMKLQKELAYLAVQQDQRSLLAIKQRDKRIHKQYRQIIRNKNRQ</sequence>
<keyword evidence="1 10" id="KW-0963">Cytoplasm</keyword>
<name>A0A6C0GJ12_9BACT</name>
<evidence type="ECO:0000256" key="4">
    <source>
        <dbReference type="ARBA" id="ARBA00022730"/>
    </source>
</evidence>
<dbReference type="EMBL" id="CP048222">
    <property type="protein sequence ID" value="QHT68018.1"/>
    <property type="molecule type" value="Genomic_DNA"/>
</dbReference>
<feature type="domain" description="CP-type G" evidence="12">
    <location>
        <begin position="103"/>
        <end position="261"/>
    </location>
</feature>
<gene>
    <name evidence="10 13" type="primary">rsgA</name>
    <name evidence="13" type="ORF">GXP67_15895</name>
</gene>
<evidence type="ECO:0000313" key="13">
    <source>
        <dbReference type="EMBL" id="QHT68018.1"/>
    </source>
</evidence>
<dbReference type="AlphaFoldDB" id="A0A6C0GJ12"/>
<dbReference type="PROSITE" id="PS51721">
    <property type="entry name" value="G_CP"/>
    <property type="match status" value="1"/>
</dbReference>
<dbReference type="GO" id="GO:0005525">
    <property type="term" value="F:GTP binding"/>
    <property type="evidence" value="ECO:0007669"/>
    <property type="project" value="UniProtKB-UniRule"/>
</dbReference>
<dbReference type="Proteomes" id="UP000480178">
    <property type="component" value="Chromosome"/>
</dbReference>
<comment type="subunit">
    <text evidence="10">Monomer. Associates with 30S ribosomal subunit, binds 16S rRNA.</text>
</comment>
<dbReference type="SUPFAM" id="SSF52540">
    <property type="entry name" value="P-loop containing nucleoside triphosphate hydrolases"/>
    <property type="match status" value="1"/>
</dbReference>
<feature type="domain" description="EngC GTPase" evidence="11">
    <location>
        <begin position="112"/>
        <end position="259"/>
    </location>
</feature>
<dbReference type="InterPro" id="IPR030378">
    <property type="entry name" value="G_CP_dom"/>
</dbReference>
<dbReference type="GO" id="GO:0046872">
    <property type="term" value="F:metal ion binding"/>
    <property type="evidence" value="ECO:0007669"/>
    <property type="project" value="UniProtKB-KW"/>
</dbReference>
<keyword evidence="6 10" id="KW-0378">Hydrolase</keyword>
<evidence type="ECO:0000259" key="12">
    <source>
        <dbReference type="PROSITE" id="PS51721"/>
    </source>
</evidence>
<comment type="subcellular location">
    <subcellularLocation>
        <location evidence="10">Cytoplasm</location>
    </subcellularLocation>
</comment>
<proteinExistence type="inferred from homology"/>
<protein>
    <recommendedName>
        <fullName evidence="10">Small ribosomal subunit biogenesis GTPase RsgA</fullName>
        <ecNumber evidence="10">3.6.1.-</ecNumber>
    </recommendedName>
</protein>
<dbReference type="PANTHER" id="PTHR32120:SF10">
    <property type="entry name" value="SMALL RIBOSOMAL SUBUNIT BIOGENESIS GTPASE RSGA"/>
    <property type="match status" value="1"/>
</dbReference>
<keyword evidence="7 10" id="KW-0862">Zinc</keyword>